<dbReference type="InterPro" id="IPR010559">
    <property type="entry name" value="Sig_transdc_His_kin_internal"/>
</dbReference>
<reference evidence="4 5" key="1">
    <citation type="submission" date="2017-06" db="EMBL/GenBank/DDBJ databases">
        <authorList>
            <consortium name="Pathogen Informatics"/>
        </authorList>
    </citation>
    <scope>NUCLEOTIDE SEQUENCE [LARGE SCALE GENOMIC DNA]</scope>
    <source>
        <strain evidence="4 5">NCTC13490</strain>
    </source>
</reference>
<evidence type="ECO:0000313" key="5">
    <source>
        <dbReference type="Proteomes" id="UP000215196"/>
    </source>
</evidence>
<feature type="transmembrane region" description="Helical" evidence="1">
    <location>
        <begin position="370"/>
        <end position="389"/>
    </location>
</feature>
<dbReference type="PANTHER" id="PTHR34220:SF7">
    <property type="entry name" value="SENSOR HISTIDINE KINASE YPDA"/>
    <property type="match status" value="1"/>
</dbReference>
<feature type="transmembrane region" description="Helical" evidence="1">
    <location>
        <begin position="113"/>
        <end position="131"/>
    </location>
</feature>
<dbReference type="GO" id="GO:0016020">
    <property type="term" value="C:membrane"/>
    <property type="evidence" value="ECO:0007669"/>
    <property type="project" value="InterPro"/>
</dbReference>
<dbReference type="InterPro" id="IPR050640">
    <property type="entry name" value="Bact_2-comp_sensor_kinase"/>
</dbReference>
<dbReference type="Pfam" id="PF06580">
    <property type="entry name" value="His_kinase"/>
    <property type="match status" value="1"/>
</dbReference>
<sequence length="443" mass="51349">MNRKFFSTLIWVSFGISIFIFAFSNGEKTLTNALLTFGITVMYTLVIGVGNGLVNDFLSRKFSWVEQTRTRVIYGIIGTVLANVILVFFCNYINFIVIQGSDPTKFFSGNMGIFNWITVNISLLVSAILHAKSFMEEWKKSAKKEVVEQKLIAKSANAQFETLKNQLDPHFLFNSLNVLSSLIDENPNHAQRFTSSMSKIYRYVLEQKDKELVTVEEELDFAKTYCDLLKTRFEDSVNFEFEVNEQDRKGFVVPLSLQLLLENCIKHNFATSVKPLNIRIFSENGFLCVENNLQQREVSKDREGIGLSNIVQRYALITDRNVFIEKSEQNFKVKIPLLTEKINLMTTQNATSEQMAYEKAAKRVEELKGFYGNLISYSIFIPFLFLINWKTSPNYWWAFWPMLGWGIGVISHGIKTFGISSDWEERQIRKYMQKEEENAKKWR</sequence>
<dbReference type="GO" id="GO:0000155">
    <property type="term" value="F:phosphorelay sensor kinase activity"/>
    <property type="evidence" value="ECO:0007669"/>
    <property type="project" value="InterPro"/>
</dbReference>
<evidence type="ECO:0000313" key="4">
    <source>
        <dbReference type="EMBL" id="SNV46978.1"/>
    </source>
</evidence>
<keyword evidence="1" id="KW-0812">Transmembrane</keyword>
<protein>
    <submittedName>
        <fullName evidence="4">Inner membrane protein ypdA</fullName>
    </submittedName>
</protein>
<keyword evidence="1" id="KW-1133">Transmembrane helix</keyword>
<dbReference type="Pfam" id="PF13239">
    <property type="entry name" value="2TM"/>
    <property type="match status" value="1"/>
</dbReference>
<feature type="domain" description="2TM" evidence="3">
    <location>
        <begin position="358"/>
        <end position="432"/>
    </location>
</feature>
<keyword evidence="1" id="KW-0472">Membrane</keyword>
<dbReference type="KEGG" id="ctak:4412677_01656"/>
<dbReference type="InterPro" id="IPR025698">
    <property type="entry name" value="2TM_dom"/>
</dbReference>
<accession>A0A239XM40</accession>
<feature type="transmembrane region" description="Helical" evidence="1">
    <location>
        <begin position="30"/>
        <end position="51"/>
    </location>
</feature>
<feature type="transmembrane region" description="Helical" evidence="1">
    <location>
        <begin position="5"/>
        <end position="24"/>
    </location>
</feature>
<feature type="domain" description="Signal transduction histidine kinase internal region" evidence="2">
    <location>
        <begin position="158"/>
        <end position="236"/>
    </location>
</feature>
<evidence type="ECO:0000259" key="2">
    <source>
        <dbReference type="Pfam" id="PF06580"/>
    </source>
</evidence>
<name>A0A239XM40_9FLAO</name>
<dbReference type="EMBL" id="LT906465">
    <property type="protein sequence ID" value="SNV46978.1"/>
    <property type="molecule type" value="Genomic_DNA"/>
</dbReference>
<keyword evidence="5" id="KW-1185">Reference proteome</keyword>
<evidence type="ECO:0000256" key="1">
    <source>
        <dbReference type="SAM" id="Phobius"/>
    </source>
</evidence>
<dbReference type="RefSeq" id="WP_095072240.1">
    <property type="nucleotide sequence ID" value="NZ_LT906465.1"/>
</dbReference>
<proteinExistence type="predicted"/>
<dbReference type="AlphaFoldDB" id="A0A239XM40"/>
<feature type="transmembrane region" description="Helical" evidence="1">
    <location>
        <begin position="72"/>
        <end position="98"/>
    </location>
</feature>
<feature type="transmembrane region" description="Helical" evidence="1">
    <location>
        <begin position="395"/>
        <end position="414"/>
    </location>
</feature>
<dbReference type="Proteomes" id="UP000215196">
    <property type="component" value="Chromosome 1"/>
</dbReference>
<evidence type="ECO:0000259" key="3">
    <source>
        <dbReference type="Pfam" id="PF13239"/>
    </source>
</evidence>
<dbReference type="PANTHER" id="PTHR34220">
    <property type="entry name" value="SENSOR HISTIDINE KINASE YPDA"/>
    <property type="match status" value="1"/>
</dbReference>
<gene>
    <name evidence="4" type="primary">ypdA</name>
    <name evidence="4" type="ORF">SAMEA4412677_01656</name>
</gene>
<organism evidence="4 5">
    <name type="scientific">Chryseobacterium taklimakanense</name>
    <dbReference type="NCBI Taxonomy" id="536441"/>
    <lineage>
        <taxon>Bacteria</taxon>
        <taxon>Pseudomonadati</taxon>
        <taxon>Bacteroidota</taxon>
        <taxon>Flavobacteriia</taxon>
        <taxon>Flavobacteriales</taxon>
        <taxon>Weeksellaceae</taxon>
        <taxon>Chryseobacterium group</taxon>
        <taxon>Chryseobacterium</taxon>
    </lineage>
</organism>